<name>A0A5C6ZQA5_9FLAO</name>
<dbReference type="GO" id="GO:0005524">
    <property type="term" value="F:ATP binding"/>
    <property type="evidence" value="ECO:0007669"/>
    <property type="project" value="UniProtKB-KW"/>
</dbReference>
<dbReference type="PANTHER" id="PTHR23073">
    <property type="entry name" value="26S PROTEASOME REGULATORY SUBUNIT"/>
    <property type="match status" value="1"/>
</dbReference>
<dbReference type="OrthoDB" id="7438987at2"/>
<dbReference type="RefSeq" id="WP_147084565.1">
    <property type="nucleotide sequence ID" value="NZ_VORM01000003.1"/>
</dbReference>
<dbReference type="EMBL" id="VORO01000001">
    <property type="protein sequence ID" value="TXD91103.1"/>
    <property type="molecule type" value="Genomic_DNA"/>
</dbReference>
<dbReference type="Gene3D" id="3.40.50.300">
    <property type="entry name" value="P-loop containing nucleotide triphosphate hydrolases"/>
    <property type="match status" value="1"/>
</dbReference>
<dbReference type="GO" id="GO:0016887">
    <property type="term" value="F:ATP hydrolysis activity"/>
    <property type="evidence" value="ECO:0007669"/>
    <property type="project" value="InterPro"/>
</dbReference>
<organism evidence="5 6">
    <name type="scientific">Subsaximicrobium wynnwilliamsii</name>
    <dbReference type="NCBI Taxonomy" id="291179"/>
    <lineage>
        <taxon>Bacteria</taxon>
        <taxon>Pseudomonadati</taxon>
        <taxon>Bacteroidota</taxon>
        <taxon>Flavobacteriia</taxon>
        <taxon>Flavobacteriales</taxon>
        <taxon>Flavobacteriaceae</taxon>
        <taxon>Subsaximicrobium</taxon>
    </lineage>
</organism>
<comment type="similarity">
    <text evidence="1">Belongs to the AAA ATPase family.</text>
</comment>
<accession>A0A5C6ZQA5</accession>
<dbReference type="InterPro" id="IPR050221">
    <property type="entry name" value="26S_Proteasome_ATPase"/>
</dbReference>
<evidence type="ECO:0000256" key="3">
    <source>
        <dbReference type="ARBA" id="ARBA00022840"/>
    </source>
</evidence>
<dbReference type="SMART" id="SM00382">
    <property type="entry name" value="AAA"/>
    <property type="match status" value="1"/>
</dbReference>
<evidence type="ECO:0000313" key="6">
    <source>
        <dbReference type="Proteomes" id="UP000321578"/>
    </source>
</evidence>
<protein>
    <submittedName>
        <fullName evidence="5">ATP-binding protein</fullName>
    </submittedName>
</protein>
<dbReference type="InterPro" id="IPR027417">
    <property type="entry name" value="P-loop_NTPase"/>
</dbReference>
<sequence length="425" mass="49105">MPFKNLKQHIIHQVTSGKQGKAFDFSNTFSEVLNRKIKHEEAIVLLTAMAPHIQPGFFEEIIQILHPDGGEFPQWGGVKHTNYRGFLPTGETVQYILAGKNINKRGLVQKYFSEDHWFFSTQTVLLENVQEGVPKMSGQLIMPAETIDLLLFGEVSLPAFGSQFPAELVATKMAWVDLVLSKETFEQIHQIRLWLKHEKKLRHEYGLDKRLSPGYRALFHGSSGTGKTLTASLLGKEFNMPVYRIDLSQIVSKYIGETEKNLERIFTRAENKNWILFFDEADALFGKRTATKDSHDRYANQGVSYLLQRTENFNGLILLASNFKENIDEAFIRRLNQIIEFPKPEFEDRLALWQKTIPKQLKAKTEILEKIAKEYELTGAQIVNAVSFVCLHFLEHKSKKVEHIQFMEAIKREFKKEERMFTQLP</sequence>
<keyword evidence="6" id="KW-1185">Reference proteome</keyword>
<dbReference type="InterPro" id="IPR003593">
    <property type="entry name" value="AAA+_ATPase"/>
</dbReference>
<reference evidence="5 6" key="1">
    <citation type="submission" date="2019-08" db="EMBL/GenBank/DDBJ databases">
        <title>Genomes of Subsaximicrobium wynnwilliamsii strains.</title>
        <authorList>
            <person name="Bowman J.P."/>
        </authorList>
    </citation>
    <scope>NUCLEOTIDE SEQUENCE [LARGE SCALE GENOMIC DNA]</scope>
    <source>
        <strain evidence="5 6">2-80-2</strain>
    </source>
</reference>
<dbReference type="SUPFAM" id="SSF52540">
    <property type="entry name" value="P-loop containing nucleoside triphosphate hydrolases"/>
    <property type="match status" value="1"/>
</dbReference>
<evidence type="ECO:0000256" key="2">
    <source>
        <dbReference type="ARBA" id="ARBA00022741"/>
    </source>
</evidence>
<evidence type="ECO:0000313" key="5">
    <source>
        <dbReference type="EMBL" id="TXD91103.1"/>
    </source>
</evidence>
<dbReference type="Proteomes" id="UP000321578">
    <property type="component" value="Unassembled WGS sequence"/>
</dbReference>
<dbReference type="AlphaFoldDB" id="A0A5C6ZQA5"/>
<comment type="caution">
    <text evidence="5">The sequence shown here is derived from an EMBL/GenBank/DDBJ whole genome shotgun (WGS) entry which is preliminary data.</text>
</comment>
<dbReference type="Pfam" id="PF00004">
    <property type="entry name" value="AAA"/>
    <property type="match status" value="1"/>
</dbReference>
<evidence type="ECO:0000256" key="1">
    <source>
        <dbReference type="ARBA" id="ARBA00006914"/>
    </source>
</evidence>
<dbReference type="CDD" id="cd19481">
    <property type="entry name" value="RecA-like_protease"/>
    <property type="match status" value="1"/>
</dbReference>
<keyword evidence="2" id="KW-0547">Nucleotide-binding</keyword>
<feature type="domain" description="AAA+ ATPase" evidence="4">
    <location>
        <begin position="213"/>
        <end position="345"/>
    </location>
</feature>
<keyword evidence="3 5" id="KW-0067">ATP-binding</keyword>
<proteinExistence type="inferred from homology"/>
<gene>
    <name evidence="5" type="ORF">ESY86_00470</name>
</gene>
<dbReference type="InterPro" id="IPR003959">
    <property type="entry name" value="ATPase_AAA_core"/>
</dbReference>
<evidence type="ECO:0000259" key="4">
    <source>
        <dbReference type="SMART" id="SM00382"/>
    </source>
</evidence>